<comment type="caution">
    <text evidence="2">The sequence shown here is derived from an EMBL/GenBank/DDBJ whole genome shotgun (WGS) entry which is preliminary data.</text>
</comment>
<gene>
    <name evidence="2" type="ORF">R3P94_15615</name>
</gene>
<dbReference type="Gene3D" id="3.30.559.10">
    <property type="entry name" value="Chloramphenicol acetyltransferase-like domain"/>
    <property type="match status" value="1"/>
</dbReference>
<keyword evidence="3" id="KW-1185">Reference proteome</keyword>
<dbReference type="GeneID" id="77171266"/>
<evidence type="ECO:0000313" key="3">
    <source>
        <dbReference type="Proteomes" id="UP001185779"/>
    </source>
</evidence>
<dbReference type="RefSeq" id="WP_006435664.1">
    <property type="nucleotide sequence ID" value="NZ_CP091855.1"/>
</dbReference>
<accession>A0ABU4DH47</accession>
<sequence length="490" mass="53137">MSGTLQSRDIPPRFSDSGSLVARLRPHLTGGRAVEWELRDPDRVAKAAQRWGDGVSFLQSDHLATMAAKRREGEAHHGFIVAATRFDTPLVPDAMSAALTDFVRRHEELRAHYRSGPAGHERWVSPPDEVEIVTADRESVHVHDAELGDWVGGRAAETAWSDLVPGSWWGATCDDNGFTFLASTDHVRGDGYSLVLAMFEIVELYRGHCAGEPAELAAAGSFGDAILAERRIAASLDPADDRVAVWRDALVHNDGRTPSCPLDLGLTDGLPKPSVTAQTVLLDAETLARCDARIAATDGSFSGLIYAALAEWHRRMTGRDRFFVSTVLATRAPEHFWTQGWLCNFAPIAVEVPNIGDVDFDDLVRAAAQSVRLARGAAEIPAHAVLAQLAGEGVFRGLDGSPYMVSYTDLRRLPIGDDPVLNGTQLLTGLGPTRNANLWFTRTATGLDVVSQIPDNDVARTSILEQFATLREILAEYADAAGYATESVVR</sequence>
<feature type="domain" description="Condensation" evidence="1">
    <location>
        <begin position="74"/>
        <end position="389"/>
    </location>
</feature>
<organism evidence="2 3">
    <name type="scientific">Gordonia amicalis</name>
    <dbReference type="NCBI Taxonomy" id="89053"/>
    <lineage>
        <taxon>Bacteria</taxon>
        <taxon>Bacillati</taxon>
        <taxon>Actinomycetota</taxon>
        <taxon>Actinomycetes</taxon>
        <taxon>Mycobacteriales</taxon>
        <taxon>Gordoniaceae</taxon>
        <taxon>Gordonia</taxon>
    </lineage>
</organism>
<reference evidence="2 3" key="1">
    <citation type="submission" date="2023-10" db="EMBL/GenBank/DDBJ databases">
        <title>Development of a sustainable strategy for remediation of hydrocarbon-contaminated territories based on the waste exchange concept.</title>
        <authorList>
            <person name="Krivoruchko A."/>
        </authorList>
    </citation>
    <scope>NUCLEOTIDE SEQUENCE [LARGE SCALE GENOMIC DNA]</scope>
    <source>
        <strain evidence="2 3">IEGM 1266</strain>
    </source>
</reference>
<dbReference type="Pfam" id="PF00668">
    <property type="entry name" value="Condensation"/>
    <property type="match status" value="1"/>
</dbReference>
<dbReference type="Proteomes" id="UP001185779">
    <property type="component" value="Unassembled WGS sequence"/>
</dbReference>
<proteinExistence type="predicted"/>
<protein>
    <submittedName>
        <fullName evidence="2">Condensation domain-containing protein</fullName>
    </submittedName>
</protein>
<dbReference type="Gene3D" id="3.30.559.30">
    <property type="entry name" value="Nonribosomal peptide synthetase, condensation domain"/>
    <property type="match status" value="1"/>
</dbReference>
<evidence type="ECO:0000259" key="1">
    <source>
        <dbReference type="Pfam" id="PF00668"/>
    </source>
</evidence>
<name>A0ABU4DH47_9ACTN</name>
<dbReference type="InterPro" id="IPR001242">
    <property type="entry name" value="Condensation_dom"/>
</dbReference>
<dbReference type="SUPFAM" id="SSF52777">
    <property type="entry name" value="CoA-dependent acyltransferases"/>
    <property type="match status" value="2"/>
</dbReference>
<evidence type="ECO:0000313" key="2">
    <source>
        <dbReference type="EMBL" id="MDV6308711.1"/>
    </source>
</evidence>
<dbReference type="InterPro" id="IPR023213">
    <property type="entry name" value="CAT-like_dom_sf"/>
</dbReference>
<dbReference type="EMBL" id="JAWLKI010000017">
    <property type="protein sequence ID" value="MDV6308711.1"/>
    <property type="molecule type" value="Genomic_DNA"/>
</dbReference>